<comment type="caution">
    <text evidence="3">The sequence shown here is derived from an EMBL/GenBank/DDBJ whole genome shotgun (WGS) entry which is preliminary data.</text>
</comment>
<gene>
    <name evidence="3" type="ORF">M9Y10_020148</name>
</gene>
<dbReference type="Proteomes" id="UP001470230">
    <property type="component" value="Unassembled WGS sequence"/>
</dbReference>
<dbReference type="InterPro" id="IPR000719">
    <property type="entry name" value="Prot_kinase_dom"/>
</dbReference>
<evidence type="ECO:0000313" key="4">
    <source>
        <dbReference type="Proteomes" id="UP001470230"/>
    </source>
</evidence>
<dbReference type="SUPFAM" id="SSF56112">
    <property type="entry name" value="Protein kinase-like (PK-like)"/>
    <property type="match status" value="2"/>
</dbReference>
<organism evidence="3 4">
    <name type="scientific">Tritrichomonas musculus</name>
    <dbReference type="NCBI Taxonomy" id="1915356"/>
    <lineage>
        <taxon>Eukaryota</taxon>
        <taxon>Metamonada</taxon>
        <taxon>Parabasalia</taxon>
        <taxon>Tritrichomonadida</taxon>
        <taxon>Tritrichomonadidae</taxon>
        <taxon>Tritrichomonas</taxon>
    </lineage>
</organism>
<evidence type="ECO:0000256" key="1">
    <source>
        <dbReference type="SAM" id="MobiDB-lite"/>
    </source>
</evidence>
<accession>A0ABR2HGK3</accession>
<reference evidence="3 4" key="1">
    <citation type="submission" date="2024-04" db="EMBL/GenBank/DDBJ databases">
        <title>Tritrichomonas musculus Genome.</title>
        <authorList>
            <person name="Alves-Ferreira E."/>
            <person name="Grigg M."/>
            <person name="Lorenzi H."/>
            <person name="Galac M."/>
        </authorList>
    </citation>
    <scope>NUCLEOTIDE SEQUENCE [LARGE SCALE GENOMIC DNA]</scope>
    <source>
        <strain evidence="3 4">EAF2021</strain>
    </source>
</reference>
<proteinExistence type="predicted"/>
<feature type="domain" description="Protein kinase" evidence="2">
    <location>
        <begin position="1"/>
        <end position="268"/>
    </location>
</feature>
<dbReference type="InterPro" id="IPR011009">
    <property type="entry name" value="Kinase-like_dom_sf"/>
</dbReference>
<sequence length="929" mass="108697">MTNDQSPLSFNFDKSSYYKCKLVYNEKFIEHLEKLFISFKSQYFVNYSIESKDANTVIYSFPYSTYGKLSNFFEEQDLSPEYKECLKMIWISQLIRGLEELHKDGKCFMYLSSESITVDDNLNVKFTFSNSPIGPLSMNTMKMPFYFYLAPEYFKYHNISFDKDDVIFETGNEIDNDTDIQKQLDVYALGILINNIIQEKFPDPNTSNKTFAEITKELMNPYKSGYPEKNQSDPFWKDFTDKIIDKCLKPSNERPSIEKISTALQDFMEEKKITIDYNYNRYPIPILKSALNESIQIPSSVKDSLCFKDLINTLNYLDKKYGTLNDFFPIDVAFLNPFDIGIDEYDFFCFFHKFEQSGDEAYYIPSTSIGKKQDENQDENQEEYQNIKDGLYKIKANSRFIFNNIHICNFPKFAALVRSINYQVDVITAQSWIINLAAYLSELELEKNDNRMALLPENFSSKNILVSLMNNYKNEAQFQLSIFPCPLQQKSNIYISEKTDGINADIYAFGVLMFEIFSLLPPEKETKPEDFQSPILSKLFKRFQDINPQFQYNTYQLEQISPFIERCLTPYEQPKSFEYIYYIIKRIVINKNIDLAKMNDQCDNFVKYPFITISKFTSIAHDLETKNSSIRDIVKKCIKDESKQNTNFNQFIDLLLRCINSQMNWARSKSEEEEEEEAIENQTEKVEKQAETDLYEVDDEFYPSIFDILMFLQSIDDELDSLNKVNFKTVTNVDEIKRRVEEAKEKFELKCNQLKPTEIVFESLPVMEVIQSLDFTVQFMNPKIPHVLSITLKNGDDISDDDDDSNNNDNNNNDNNNNDNNNNDNNNNDNNNNDNNNNDNNNNDNNNNDNNNNDNNNNDNNNNDNNNNDNNIDNSDDSDEICTMKDIVRYANKKGIKIRNVGNKKNCIQLLIPIKEDIFYGIQNLLKNY</sequence>
<name>A0ABR2HGK3_9EUKA</name>
<evidence type="ECO:0000259" key="2">
    <source>
        <dbReference type="PROSITE" id="PS50011"/>
    </source>
</evidence>
<feature type="compositionally biased region" description="Low complexity" evidence="1">
    <location>
        <begin position="807"/>
        <end position="873"/>
    </location>
</feature>
<dbReference type="PROSITE" id="PS50011">
    <property type="entry name" value="PROTEIN_KINASE_DOM"/>
    <property type="match status" value="1"/>
</dbReference>
<evidence type="ECO:0000313" key="3">
    <source>
        <dbReference type="EMBL" id="KAK8846144.1"/>
    </source>
</evidence>
<protein>
    <recommendedName>
        <fullName evidence="2">Protein kinase domain-containing protein</fullName>
    </recommendedName>
</protein>
<dbReference type="Gene3D" id="1.10.510.10">
    <property type="entry name" value="Transferase(Phosphotransferase) domain 1"/>
    <property type="match status" value="1"/>
</dbReference>
<dbReference type="EMBL" id="JAPFFF010000029">
    <property type="protein sequence ID" value="KAK8846144.1"/>
    <property type="molecule type" value="Genomic_DNA"/>
</dbReference>
<keyword evidence="4" id="KW-1185">Reference proteome</keyword>
<feature type="region of interest" description="Disordered" evidence="1">
    <location>
        <begin position="799"/>
        <end position="879"/>
    </location>
</feature>